<feature type="chain" id="PRO_5012554682" description="PEP-CTERM sorting domain-containing protein" evidence="1">
    <location>
        <begin position="29"/>
        <end position="400"/>
    </location>
</feature>
<proteinExistence type="predicted"/>
<dbReference type="AlphaFoldDB" id="A0A1Z4GKA7"/>
<keyword evidence="1" id="KW-0732">Signal</keyword>
<sequence length="400" mass="42916">MLKLTVKSIGISLTSLAVLVSVCQSANAQLNVGQRKIQRGLEREYLQYQLENRNLSDALVIPGCIVGSGTGCNKTGTILQQLLAVNGGPSYYDLVIRAAGGQQNYQNFAAFYGNNERLPEIPFASFWKKQSPSVVDGYQYVLGQSVSRSPVAGLGAVTKNFAWSPISRGDNSLSPRQGLLDFKYSFGRELLVEVSKIPNLEQQIRALDLPPDMTQFYLNNLSRGLNALKAGNDQELQESVLRIVSFPYSSASTADGDYGRVPLDTPKELDNIEGIPIVGEELSPNIALLEPESFLLDADTAIALDVGTLAGSAFNPLYLSPALLFLLFLLGGDGGSSSAVTVPPVPAVPVTPTPTPTTPPTTPPVRVDEPSTLAAIILLTPLLCILSYKKRSAKVSSYLK</sequence>
<name>A0A1Z4GKA7_9CYAN</name>
<protein>
    <recommendedName>
        <fullName evidence="4">PEP-CTERM sorting domain-containing protein</fullName>
    </recommendedName>
</protein>
<evidence type="ECO:0008006" key="4">
    <source>
        <dbReference type="Google" id="ProtNLM"/>
    </source>
</evidence>
<evidence type="ECO:0000313" key="3">
    <source>
        <dbReference type="Proteomes" id="UP000218287"/>
    </source>
</evidence>
<organism evidence="2 3">
    <name type="scientific">Anabaenopsis circularis NIES-21</name>
    <dbReference type="NCBI Taxonomy" id="1085406"/>
    <lineage>
        <taxon>Bacteria</taxon>
        <taxon>Bacillati</taxon>
        <taxon>Cyanobacteriota</taxon>
        <taxon>Cyanophyceae</taxon>
        <taxon>Nostocales</taxon>
        <taxon>Nodulariaceae</taxon>
        <taxon>Anabaenopsis</taxon>
    </lineage>
</organism>
<evidence type="ECO:0000313" key="2">
    <source>
        <dbReference type="EMBL" id="BAY17925.1"/>
    </source>
</evidence>
<reference evidence="2 3" key="1">
    <citation type="submission" date="2017-06" db="EMBL/GenBank/DDBJ databases">
        <title>Genome sequencing of cyanobaciteial culture collection at National Institute for Environmental Studies (NIES).</title>
        <authorList>
            <person name="Hirose Y."/>
            <person name="Shimura Y."/>
            <person name="Fujisawa T."/>
            <person name="Nakamura Y."/>
            <person name="Kawachi M."/>
        </authorList>
    </citation>
    <scope>NUCLEOTIDE SEQUENCE [LARGE SCALE GENOMIC DNA]</scope>
    <source>
        <strain evidence="2 3">NIES-21</strain>
    </source>
</reference>
<accession>A0A1Z4GKA7</accession>
<dbReference type="EMBL" id="AP018174">
    <property type="protein sequence ID" value="BAY17925.1"/>
    <property type="molecule type" value="Genomic_DNA"/>
</dbReference>
<evidence type="ECO:0000256" key="1">
    <source>
        <dbReference type="SAM" id="SignalP"/>
    </source>
</evidence>
<feature type="signal peptide" evidence="1">
    <location>
        <begin position="1"/>
        <end position="28"/>
    </location>
</feature>
<gene>
    <name evidence="2" type="ORF">NIES21_37680</name>
</gene>
<keyword evidence="3" id="KW-1185">Reference proteome</keyword>
<dbReference type="Proteomes" id="UP000218287">
    <property type="component" value="Chromosome"/>
</dbReference>